<dbReference type="InterPro" id="IPR037401">
    <property type="entry name" value="SnoaL-like"/>
</dbReference>
<reference evidence="2 3" key="1">
    <citation type="submission" date="2019-12" db="EMBL/GenBank/DDBJ databases">
        <title>Rhizobium genotypes associated with high levels of biological nitrogen fixation by grain legumes in a temperate-maritime cropping system.</title>
        <authorList>
            <person name="Maluk M."/>
            <person name="Francesc Ferrando Molina F."/>
            <person name="Lopez Del Egido L."/>
            <person name="Lafos M."/>
            <person name="Langarica-Fuentes A."/>
            <person name="Gebre Yohannes G."/>
            <person name="Young M.W."/>
            <person name="Martin P."/>
            <person name="Gantlett R."/>
            <person name="Kenicer G."/>
            <person name="Hawes C."/>
            <person name="Begg G.S."/>
            <person name="Quilliam R.S."/>
            <person name="Squire G.R."/>
            <person name="Poole P.S."/>
            <person name="Young P.W."/>
            <person name="Iannetta P.M."/>
            <person name="James E.K."/>
        </authorList>
    </citation>
    <scope>NUCLEOTIDE SEQUENCE [LARGE SCALE GENOMIC DNA]</scope>
    <source>
        <strain evidence="2 3">JHI1118</strain>
    </source>
</reference>
<accession>A0A6L9UGN0</accession>
<dbReference type="SUPFAM" id="SSF54427">
    <property type="entry name" value="NTF2-like"/>
    <property type="match status" value="1"/>
</dbReference>
<dbReference type="Gene3D" id="3.10.450.50">
    <property type="match status" value="1"/>
</dbReference>
<evidence type="ECO:0000259" key="1">
    <source>
        <dbReference type="Pfam" id="PF13577"/>
    </source>
</evidence>
<feature type="domain" description="SnoaL-like" evidence="1">
    <location>
        <begin position="15"/>
        <end position="146"/>
    </location>
</feature>
<evidence type="ECO:0000313" key="3">
    <source>
        <dbReference type="Proteomes" id="UP000483035"/>
    </source>
</evidence>
<protein>
    <submittedName>
        <fullName evidence="2">Nuclear transport factor 2 family protein</fullName>
    </submittedName>
</protein>
<organism evidence="2 3">
    <name type="scientific">Rhizobium lusitanum</name>
    <dbReference type="NCBI Taxonomy" id="293958"/>
    <lineage>
        <taxon>Bacteria</taxon>
        <taxon>Pseudomonadati</taxon>
        <taxon>Pseudomonadota</taxon>
        <taxon>Alphaproteobacteria</taxon>
        <taxon>Hyphomicrobiales</taxon>
        <taxon>Rhizobiaceae</taxon>
        <taxon>Rhizobium/Agrobacterium group</taxon>
        <taxon>Rhizobium</taxon>
    </lineage>
</organism>
<dbReference type="Pfam" id="PF13577">
    <property type="entry name" value="SnoaL_4"/>
    <property type="match status" value="1"/>
</dbReference>
<sequence length="159" mass="17936">MLYTTSLTATTLTGEAADRVAIRELIDAWAHFADRRMAEKQAGLFTADGGYSIYDGDPMTHQPIGARRGFAGIVEALGALNKYIHTTHFNGQSTIVIKGDRGVGESYCLAHQLYEENGERKLQILSIRYYDEFARQGGRWLFADRKLIIDWSDTRSWMP</sequence>
<dbReference type="CDD" id="cd00531">
    <property type="entry name" value="NTF2_like"/>
    <property type="match status" value="1"/>
</dbReference>
<gene>
    <name evidence="2" type="ORF">GR212_33835</name>
</gene>
<dbReference type="InterPro" id="IPR032710">
    <property type="entry name" value="NTF2-like_dom_sf"/>
</dbReference>
<name>A0A6L9UGN0_9HYPH</name>
<proteinExistence type="predicted"/>
<dbReference type="AlphaFoldDB" id="A0A6L9UGN0"/>
<dbReference type="Proteomes" id="UP000483035">
    <property type="component" value="Unassembled WGS sequence"/>
</dbReference>
<comment type="caution">
    <text evidence="2">The sequence shown here is derived from an EMBL/GenBank/DDBJ whole genome shotgun (WGS) entry which is preliminary data.</text>
</comment>
<dbReference type="EMBL" id="WUEY01000032">
    <property type="protein sequence ID" value="NEI74529.1"/>
    <property type="molecule type" value="Genomic_DNA"/>
</dbReference>
<evidence type="ECO:0000313" key="2">
    <source>
        <dbReference type="EMBL" id="NEI74529.1"/>
    </source>
</evidence>